<sequence>MDLVVTIFGTVIEQLQKPTLAFLIAGLMLAALGSKFEVPDPVYKFIVILLLLKVGIGAGLSIREADLASLMVPALGAAIVGIAIVLLGSRTLARWRGVSPVDGLATAGLFGAVSASTLAAGMAILDDSAIAYEGFIGALYPFMDIAALVTAIVMAKAGQARRTARSAYASGDGTLAAPGQTRAATLPSTEGDPMLVRGILVDTFRSPAISALLAGLALGMFTQPDTVYKSFYEPLFRGLLSILMLIMGMEAWTRLSELRKVAHAYILYGITAPIIHGLIGFAVGLVAHELTGFSAGGVILLAVMAASSSDISGPPTLRGALPEANSSAYVGTSTGLGTPVAILSIPLFIALAEMLI</sequence>
<feature type="transmembrane region" description="Helical" evidence="1">
    <location>
        <begin position="68"/>
        <end position="89"/>
    </location>
</feature>
<dbReference type="Pfam" id="PF05982">
    <property type="entry name" value="Sbt_1"/>
    <property type="match status" value="1"/>
</dbReference>
<dbReference type="AlphaFoldDB" id="A0A5S3PLT9"/>
<proteinExistence type="predicted"/>
<dbReference type="EMBL" id="VANS01000001">
    <property type="protein sequence ID" value="TMM55378.1"/>
    <property type="molecule type" value="Genomic_DNA"/>
</dbReference>
<feature type="transmembrane region" description="Helical" evidence="1">
    <location>
        <begin position="204"/>
        <end position="223"/>
    </location>
</feature>
<dbReference type="RefSeq" id="WP_138661547.1">
    <property type="nucleotide sequence ID" value="NZ_VANS01000001.1"/>
</dbReference>
<dbReference type="PANTHER" id="PTHR40400">
    <property type="entry name" value="SLR1512 PROTEIN"/>
    <property type="match status" value="1"/>
</dbReference>
<feature type="transmembrane region" description="Helical" evidence="1">
    <location>
        <begin position="45"/>
        <end position="62"/>
    </location>
</feature>
<keyword evidence="1" id="KW-1133">Transmembrane helix</keyword>
<comment type="caution">
    <text evidence="2">The sequence shown here is derived from an EMBL/GenBank/DDBJ whole genome shotgun (WGS) entry which is preliminary data.</text>
</comment>
<evidence type="ECO:0000313" key="2">
    <source>
        <dbReference type="EMBL" id="TMM55378.1"/>
    </source>
</evidence>
<dbReference type="Proteomes" id="UP000309550">
    <property type="component" value="Unassembled WGS sequence"/>
</dbReference>
<name>A0A5S3PLT9_9RHOB</name>
<dbReference type="InterPro" id="IPR010293">
    <property type="entry name" value="Sbt_1"/>
</dbReference>
<evidence type="ECO:0000313" key="3">
    <source>
        <dbReference type="Proteomes" id="UP000309550"/>
    </source>
</evidence>
<evidence type="ECO:0000256" key="1">
    <source>
        <dbReference type="SAM" id="Phobius"/>
    </source>
</evidence>
<accession>A0A5S3PLT9</accession>
<reference evidence="2 3" key="1">
    <citation type="submission" date="2019-05" db="EMBL/GenBank/DDBJ databases">
        <title>Sulfitobacter sabulilitoris sp. nov., isolated from a marine sand.</title>
        <authorList>
            <person name="Yoon J.-H."/>
        </authorList>
    </citation>
    <scope>NUCLEOTIDE SEQUENCE [LARGE SCALE GENOMIC DNA]</scope>
    <source>
        <strain evidence="2 3">HSMS-29</strain>
    </source>
</reference>
<feature type="transmembrane region" description="Helical" evidence="1">
    <location>
        <begin position="265"/>
        <end position="284"/>
    </location>
</feature>
<dbReference type="OrthoDB" id="345121at2"/>
<feature type="transmembrane region" description="Helical" evidence="1">
    <location>
        <begin position="328"/>
        <end position="352"/>
    </location>
</feature>
<feature type="transmembrane region" description="Helical" evidence="1">
    <location>
        <begin position="130"/>
        <end position="155"/>
    </location>
</feature>
<keyword evidence="1" id="KW-0472">Membrane</keyword>
<keyword evidence="3" id="KW-1185">Reference proteome</keyword>
<feature type="transmembrane region" description="Helical" evidence="1">
    <location>
        <begin position="235"/>
        <end position="253"/>
    </location>
</feature>
<keyword evidence="1" id="KW-0812">Transmembrane</keyword>
<protein>
    <submittedName>
        <fullName evidence="2">Sodium-dependent bicarbonate transport family permease</fullName>
    </submittedName>
</protein>
<gene>
    <name evidence="2" type="ORF">FDT80_07450</name>
</gene>
<dbReference type="PANTHER" id="PTHR40400:SF1">
    <property type="entry name" value="SLR1512 PROTEIN"/>
    <property type="match status" value="1"/>
</dbReference>
<feature type="transmembrane region" description="Helical" evidence="1">
    <location>
        <begin position="20"/>
        <end position="38"/>
    </location>
</feature>
<organism evidence="2 3">
    <name type="scientific">Sulfitobacter sabulilitoris</name>
    <dbReference type="NCBI Taxonomy" id="2562655"/>
    <lineage>
        <taxon>Bacteria</taxon>
        <taxon>Pseudomonadati</taxon>
        <taxon>Pseudomonadota</taxon>
        <taxon>Alphaproteobacteria</taxon>
        <taxon>Rhodobacterales</taxon>
        <taxon>Roseobacteraceae</taxon>
        <taxon>Sulfitobacter</taxon>
    </lineage>
</organism>
<feature type="transmembrane region" description="Helical" evidence="1">
    <location>
        <begin position="101"/>
        <end position="124"/>
    </location>
</feature>